<evidence type="ECO:0000313" key="1">
    <source>
        <dbReference type="EMBL" id="RXH81629.1"/>
    </source>
</evidence>
<reference evidence="1 2" key="1">
    <citation type="submission" date="2018-10" db="EMBL/GenBank/DDBJ databases">
        <title>A high-quality apple genome assembly.</title>
        <authorList>
            <person name="Hu J."/>
        </authorList>
    </citation>
    <scope>NUCLEOTIDE SEQUENCE [LARGE SCALE GENOMIC DNA]</scope>
    <source>
        <strain evidence="2">cv. HFTH1</strain>
        <tissue evidence="1">Young leaf</tissue>
    </source>
</reference>
<dbReference type="EMBL" id="RDQH01000338">
    <property type="protein sequence ID" value="RXH81629.1"/>
    <property type="molecule type" value="Genomic_DNA"/>
</dbReference>
<dbReference type="Proteomes" id="UP000290289">
    <property type="component" value="Chromosome 12"/>
</dbReference>
<proteinExistence type="predicted"/>
<sequence>MSSQKVSCYRRWACTYKAHHPFFVGRCGMLQSTSLRDLIKILFALGHDYALTGLFLGTHMRTSQWVTHPGNALARTHLTSEFRWNPKPVSSQKVSCYRRWVCTYKARHPFSVSRCEMLQNIHAF</sequence>
<accession>A0A498IF42</accession>
<gene>
    <name evidence="1" type="ORF">DVH24_035050</name>
</gene>
<protein>
    <submittedName>
        <fullName evidence="1">Uncharacterized protein</fullName>
    </submittedName>
</protein>
<keyword evidence="2" id="KW-1185">Reference proteome</keyword>
<dbReference type="AlphaFoldDB" id="A0A498IF42"/>
<comment type="caution">
    <text evidence="1">The sequence shown here is derived from an EMBL/GenBank/DDBJ whole genome shotgun (WGS) entry which is preliminary data.</text>
</comment>
<organism evidence="1 2">
    <name type="scientific">Malus domestica</name>
    <name type="common">Apple</name>
    <name type="synonym">Pyrus malus</name>
    <dbReference type="NCBI Taxonomy" id="3750"/>
    <lineage>
        <taxon>Eukaryota</taxon>
        <taxon>Viridiplantae</taxon>
        <taxon>Streptophyta</taxon>
        <taxon>Embryophyta</taxon>
        <taxon>Tracheophyta</taxon>
        <taxon>Spermatophyta</taxon>
        <taxon>Magnoliopsida</taxon>
        <taxon>eudicotyledons</taxon>
        <taxon>Gunneridae</taxon>
        <taxon>Pentapetalae</taxon>
        <taxon>rosids</taxon>
        <taxon>fabids</taxon>
        <taxon>Rosales</taxon>
        <taxon>Rosaceae</taxon>
        <taxon>Amygdaloideae</taxon>
        <taxon>Maleae</taxon>
        <taxon>Malus</taxon>
    </lineage>
</organism>
<evidence type="ECO:0000313" key="2">
    <source>
        <dbReference type="Proteomes" id="UP000290289"/>
    </source>
</evidence>
<name>A0A498IF42_MALDO</name>